<evidence type="ECO:0000313" key="1">
    <source>
        <dbReference type="EMBL" id="CAH3032115.1"/>
    </source>
</evidence>
<reference evidence="1 2" key="1">
    <citation type="submission" date="2022-05" db="EMBL/GenBank/DDBJ databases">
        <authorList>
            <consortium name="Genoscope - CEA"/>
            <person name="William W."/>
        </authorList>
    </citation>
    <scope>NUCLEOTIDE SEQUENCE [LARGE SCALE GENOMIC DNA]</scope>
</reference>
<name>A0AAU9VKJ8_9CNID</name>
<accession>A0AAU9VKJ8</accession>
<protein>
    <submittedName>
        <fullName evidence="1">Uncharacterized protein</fullName>
    </submittedName>
</protein>
<sequence length="55" mass="6361">MEVIQEKTRVTFISIVVKCTLNAIFSLVTCMSNEVLPHPLRFPRGSDLPFFYHFS</sequence>
<dbReference type="AlphaFoldDB" id="A0AAU9VKJ8"/>
<organism evidence="1 2">
    <name type="scientific">Pocillopora meandrina</name>
    <dbReference type="NCBI Taxonomy" id="46732"/>
    <lineage>
        <taxon>Eukaryota</taxon>
        <taxon>Metazoa</taxon>
        <taxon>Cnidaria</taxon>
        <taxon>Anthozoa</taxon>
        <taxon>Hexacorallia</taxon>
        <taxon>Scleractinia</taxon>
        <taxon>Astrocoeniina</taxon>
        <taxon>Pocilloporidae</taxon>
        <taxon>Pocillopora</taxon>
    </lineage>
</organism>
<keyword evidence="2" id="KW-1185">Reference proteome</keyword>
<dbReference type="EMBL" id="CALNXJ010000001">
    <property type="protein sequence ID" value="CAH3032115.1"/>
    <property type="molecule type" value="Genomic_DNA"/>
</dbReference>
<dbReference type="Proteomes" id="UP001159428">
    <property type="component" value="Unassembled WGS sequence"/>
</dbReference>
<evidence type="ECO:0000313" key="2">
    <source>
        <dbReference type="Proteomes" id="UP001159428"/>
    </source>
</evidence>
<proteinExistence type="predicted"/>
<gene>
    <name evidence="1" type="ORF">PMEA_00000971</name>
</gene>
<comment type="caution">
    <text evidence="1">The sequence shown here is derived from an EMBL/GenBank/DDBJ whole genome shotgun (WGS) entry which is preliminary data.</text>
</comment>